<dbReference type="Proteomes" id="UP000075420">
    <property type="component" value="Unassembled WGS sequence"/>
</dbReference>
<gene>
    <name evidence="6" type="ORF">BE08_01280</name>
</gene>
<dbReference type="Pfam" id="PF03109">
    <property type="entry name" value="ABC1"/>
    <property type="match status" value="1"/>
</dbReference>
<evidence type="ECO:0000313" key="6">
    <source>
        <dbReference type="EMBL" id="KYF58681.1"/>
    </source>
</evidence>
<dbReference type="CDD" id="cd13970">
    <property type="entry name" value="ABC1_ADCK3"/>
    <property type="match status" value="1"/>
</dbReference>
<comment type="similarity">
    <text evidence="1">Belongs to the protein kinase superfamily. ADCK protein kinase family.</text>
</comment>
<dbReference type="InterPro" id="IPR034646">
    <property type="entry name" value="ADCK3_dom"/>
</dbReference>
<comment type="caution">
    <text evidence="6">The sequence shown here is derived from an EMBL/GenBank/DDBJ whole genome shotgun (WGS) entry which is preliminary data.</text>
</comment>
<evidence type="ECO:0000256" key="4">
    <source>
        <dbReference type="ARBA" id="ARBA00022840"/>
    </source>
</evidence>
<dbReference type="GO" id="GO:0005524">
    <property type="term" value="F:ATP binding"/>
    <property type="evidence" value="ECO:0007669"/>
    <property type="project" value="UniProtKB-KW"/>
</dbReference>
<organism evidence="6 7">
    <name type="scientific">Sorangium cellulosum</name>
    <name type="common">Polyangium cellulosum</name>
    <dbReference type="NCBI Taxonomy" id="56"/>
    <lineage>
        <taxon>Bacteria</taxon>
        <taxon>Pseudomonadati</taxon>
        <taxon>Myxococcota</taxon>
        <taxon>Polyangia</taxon>
        <taxon>Polyangiales</taxon>
        <taxon>Polyangiaceae</taxon>
        <taxon>Sorangium</taxon>
    </lineage>
</organism>
<evidence type="ECO:0000313" key="7">
    <source>
        <dbReference type="Proteomes" id="UP000075420"/>
    </source>
</evidence>
<dbReference type="SUPFAM" id="SSF56112">
    <property type="entry name" value="Protein kinase-like (PK-like)"/>
    <property type="match status" value="1"/>
</dbReference>
<evidence type="ECO:0000256" key="3">
    <source>
        <dbReference type="ARBA" id="ARBA00022741"/>
    </source>
</evidence>
<dbReference type="PANTHER" id="PTHR43851">
    <property type="match status" value="1"/>
</dbReference>
<accession>A0A150PSE8</accession>
<dbReference type="InterPro" id="IPR004147">
    <property type="entry name" value="ABC1_dom"/>
</dbReference>
<dbReference type="PANTHER" id="PTHR43851:SF3">
    <property type="entry name" value="COENZYME Q8"/>
    <property type="match status" value="1"/>
</dbReference>
<dbReference type="GO" id="GO:0016740">
    <property type="term" value="F:transferase activity"/>
    <property type="evidence" value="ECO:0007669"/>
    <property type="project" value="UniProtKB-KW"/>
</dbReference>
<dbReference type="AlphaFoldDB" id="A0A150PSE8"/>
<reference evidence="6 7" key="1">
    <citation type="submission" date="2014-02" db="EMBL/GenBank/DDBJ databases">
        <title>The small core and large imbalanced accessory genome model reveals a collaborative survival strategy of Sorangium cellulosum strains in nature.</title>
        <authorList>
            <person name="Han K."/>
            <person name="Peng R."/>
            <person name="Blom J."/>
            <person name="Li Y.-Z."/>
        </authorList>
    </citation>
    <scope>NUCLEOTIDE SEQUENCE [LARGE SCALE GENOMIC DNA]</scope>
    <source>
        <strain evidence="6 7">So0157-25</strain>
    </source>
</reference>
<dbReference type="EMBL" id="JELY01000633">
    <property type="protein sequence ID" value="KYF58681.1"/>
    <property type="molecule type" value="Genomic_DNA"/>
</dbReference>
<proteinExistence type="inferred from homology"/>
<dbReference type="InterPro" id="IPR011009">
    <property type="entry name" value="Kinase-like_dom_sf"/>
</dbReference>
<feature type="domain" description="ABC1 atypical kinase-like" evidence="5">
    <location>
        <begin position="85"/>
        <end position="324"/>
    </location>
</feature>
<evidence type="ECO:0000256" key="1">
    <source>
        <dbReference type="ARBA" id="ARBA00009670"/>
    </source>
</evidence>
<evidence type="ECO:0000259" key="5">
    <source>
        <dbReference type="Pfam" id="PF03109"/>
    </source>
</evidence>
<keyword evidence="3" id="KW-0547">Nucleotide-binding</keyword>
<keyword evidence="2" id="KW-0808">Transferase</keyword>
<name>A0A150PSE8_SORCE</name>
<evidence type="ECO:0000256" key="2">
    <source>
        <dbReference type="ARBA" id="ARBA00022679"/>
    </source>
</evidence>
<dbReference type="InterPro" id="IPR051409">
    <property type="entry name" value="Atypical_kinase_ADCK"/>
</dbReference>
<keyword evidence="4" id="KW-0067">ATP-binding</keyword>
<protein>
    <recommendedName>
        <fullName evidence="5">ABC1 atypical kinase-like domain-containing protein</fullName>
    </recommendedName>
</protein>
<sequence length="430" mass="46693">MTIEKKVPEGRLNRFARLAGLGARAGAAHLLSRRADAAEAAAAHVVEVLGTMRGLAAKVGQMASYVDGFVPEPQREAYESALRSLRAAAPSSPPAAVRAVVEEDLGAPIGELFAAWDDAPFASASIGQVHRAALADGREVAVKVQHPGIDRAIASDLENAGVIQALVGAVAPRELDAKRVFEEVRARFLEELDYALEAERQRAFAGVHRGDPAIHVPEVVASRSSRRVLTTELARGATLEEAATRDEPTRRAYAEALWRFVFKGNLVGGMFNADPHPGNYLFLPDGRVTFLDFGCVESLDGARLEHGRGMHLAALRKDEAAFARHAARILGTRGGRFEEISLSYTRRCFEPLFSAPFRVSRAYVVRLMEGVMAIKQQILVKDSGFVQLPPGMVLLNRLQFGFYSVLARLDVEVDYAAVERAFLSEAGLLT</sequence>